<feature type="domain" description="Formyl transferase C-terminal" evidence="4">
    <location>
        <begin position="89"/>
        <end position="124"/>
    </location>
</feature>
<dbReference type="InterPro" id="IPR044135">
    <property type="entry name" value="Met-tRNA-FMT_C"/>
</dbReference>
<dbReference type="InterPro" id="IPR011034">
    <property type="entry name" value="Formyl_transferase-like_C_sf"/>
</dbReference>
<protein>
    <recommendedName>
        <fullName evidence="4">Formyl transferase C-terminal domain-containing protein</fullName>
    </recommendedName>
</protein>
<keyword evidence="2" id="KW-0808">Transferase</keyword>
<comment type="similarity">
    <text evidence="1">Belongs to the Fmt family.</text>
</comment>
<reference evidence="5 6" key="1">
    <citation type="journal article" date="2015" name="Nature">
        <title>rRNA introns, odd ribosomes, and small enigmatic genomes across a large radiation of phyla.</title>
        <authorList>
            <person name="Brown C.T."/>
            <person name="Hug L.A."/>
            <person name="Thomas B.C."/>
            <person name="Sharon I."/>
            <person name="Castelle C.J."/>
            <person name="Singh A."/>
            <person name="Wilkins M.J."/>
            <person name="Williams K.H."/>
            <person name="Banfield J.F."/>
        </authorList>
    </citation>
    <scope>NUCLEOTIDE SEQUENCE [LARGE SCALE GENOMIC DNA]</scope>
</reference>
<organism evidence="5 6">
    <name type="scientific">Candidatus Roizmanbacteria bacterium GW2011_GWC2_35_12</name>
    <dbReference type="NCBI Taxonomy" id="1618485"/>
    <lineage>
        <taxon>Bacteria</taxon>
        <taxon>Candidatus Roizmaniibacteriota</taxon>
    </lineage>
</organism>
<evidence type="ECO:0000313" key="5">
    <source>
        <dbReference type="EMBL" id="KKP66463.1"/>
    </source>
</evidence>
<dbReference type="GO" id="GO:0016740">
    <property type="term" value="F:transferase activity"/>
    <property type="evidence" value="ECO:0007669"/>
    <property type="project" value="UniProtKB-KW"/>
</dbReference>
<dbReference type="InterPro" id="IPR005793">
    <property type="entry name" value="Formyl_trans_C"/>
</dbReference>
<dbReference type="GO" id="GO:0006412">
    <property type="term" value="P:translation"/>
    <property type="evidence" value="ECO:0007669"/>
    <property type="project" value="UniProtKB-KW"/>
</dbReference>
<dbReference type="EMBL" id="LBPX01000032">
    <property type="protein sequence ID" value="KKP66463.1"/>
    <property type="molecule type" value="Genomic_DNA"/>
</dbReference>
<evidence type="ECO:0000313" key="6">
    <source>
        <dbReference type="Proteomes" id="UP000034127"/>
    </source>
</evidence>
<dbReference type="Pfam" id="PF02911">
    <property type="entry name" value="Formyl_trans_C"/>
    <property type="match status" value="1"/>
</dbReference>
<dbReference type="Proteomes" id="UP000034127">
    <property type="component" value="Unassembled WGS sequence"/>
</dbReference>
<dbReference type="SUPFAM" id="SSF50486">
    <property type="entry name" value="FMT C-terminal domain-like"/>
    <property type="match status" value="1"/>
</dbReference>
<name>A0A0G0BAI0_9BACT</name>
<gene>
    <name evidence="5" type="ORF">UR63_C0032G0001</name>
</gene>
<sequence length="151" mass="17085">KLTDLGFEMFKKLIKMGVEGLGIPTARSRGILSEASTGGKRQETGPVFMSVEQNHADATYTKKLTKENGFIPFDKLKNAINSQQLTINNQIYNLFRGLHSWPGIWTILPNAKRLKITQLTIDNQQLTITSVQLEGKKEVDFKIFNSVYRIL</sequence>
<feature type="non-terminal residue" evidence="5">
    <location>
        <position position="1"/>
    </location>
</feature>
<proteinExistence type="inferred from homology"/>
<evidence type="ECO:0000256" key="2">
    <source>
        <dbReference type="ARBA" id="ARBA00022679"/>
    </source>
</evidence>
<dbReference type="CDD" id="cd08704">
    <property type="entry name" value="Met_tRNA_FMT_C"/>
    <property type="match status" value="1"/>
</dbReference>
<dbReference type="AlphaFoldDB" id="A0A0G0BAI0"/>
<accession>A0A0G0BAI0</accession>
<evidence type="ECO:0000256" key="3">
    <source>
        <dbReference type="ARBA" id="ARBA00022917"/>
    </source>
</evidence>
<comment type="caution">
    <text evidence="5">The sequence shown here is derived from an EMBL/GenBank/DDBJ whole genome shotgun (WGS) entry which is preliminary data.</text>
</comment>
<evidence type="ECO:0000259" key="4">
    <source>
        <dbReference type="Pfam" id="PF02911"/>
    </source>
</evidence>
<dbReference type="Gene3D" id="3.40.50.12230">
    <property type="match status" value="1"/>
</dbReference>
<evidence type="ECO:0000256" key="1">
    <source>
        <dbReference type="ARBA" id="ARBA00010699"/>
    </source>
</evidence>
<keyword evidence="3" id="KW-0648">Protein biosynthesis</keyword>